<dbReference type="PRINTS" id="PR00114">
    <property type="entry name" value="STPHPHTASE"/>
</dbReference>
<protein>
    <recommendedName>
        <fullName evidence="1">Serine/threonine-protein phosphatase</fullName>
        <ecNumber evidence="1">3.1.3.16</ecNumber>
    </recommendedName>
</protein>
<dbReference type="Proteomes" id="UP001189429">
    <property type="component" value="Unassembled WGS sequence"/>
</dbReference>
<comment type="catalytic activity">
    <reaction evidence="1">
        <text>O-phospho-L-threonyl-[protein] + H2O = L-threonyl-[protein] + phosphate</text>
        <dbReference type="Rhea" id="RHEA:47004"/>
        <dbReference type="Rhea" id="RHEA-COMP:11060"/>
        <dbReference type="Rhea" id="RHEA-COMP:11605"/>
        <dbReference type="ChEBI" id="CHEBI:15377"/>
        <dbReference type="ChEBI" id="CHEBI:30013"/>
        <dbReference type="ChEBI" id="CHEBI:43474"/>
        <dbReference type="ChEBI" id="CHEBI:61977"/>
        <dbReference type="EC" id="3.1.3.16"/>
    </reaction>
</comment>
<feature type="compositionally biased region" description="Low complexity" evidence="2">
    <location>
        <begin position="458"/>
        <end position="472"/>
    </location>
</feature>
<evidence type="ECO:0000313" key="4">
    <source>
        <dbReference type="EMBL" id="CAK0806080.1"/>
    </source>
</evidence>
<name>A0ABN9QLI1_9DINO</name>
<evidence type="ECO:0000256" key="1">
    <source>
        <dbReference type="RuleBase" id="RU004273"/>
    </source>
</evidence>
<keyword evidence="1" id="KW-0378">Hydrolase</keyword>
<dbReference type="PANTHER" id="PTHR45673">
    <property type="entry name" value="SERINE/THREONINE-PROTEIN PHOSPHATASE 2B CATALYTIC SUBUNIT 1-RELATED"/>
    <property type="match status" value="1"/>
</dbReference>
<dbReference type="SMART" id="SM00156">
    <property type="entry name" value="PP2Ac"/>
    <property type="match status" value="1"/>
</dbReference>
<feature type="domain" description="Serine/threonine specific protein phosphatases" evidence="3">
    <location>
        <begin position="155"/>
        <end position="160"/>
    </location>
</feature>
<organism evidence="4 5">
    <name type="scientific">Prorocentrum cordatum</name>
    <dbReference type="NCBI Taxonomy" id="2364126"/>
    <lineage>
        <taxon>Eukaryota</taxon>
        <taxon>Sar</taxon>
        <taxon>Alveolata</taxon>
        <taxon>Dinophyceae</taxon>
        <taxon>Prorocentrales</taxon>
        <taxon>Prorocentraceae</taxon>
        <taxon>Prorocentrum</taxon>
    </lineage>
</organism>
<dbReference type="Gene3D" id="3.60.21.10">
    <property type="match status" value="1"/>
</dbReference>
<dbReference type="InterPro" id="IPR004843">
    <property type="entry name" value="Calcineurin-like_PHP"/>
</dbReference>
<comment type="similarity">
    <text evidence="1">Belongs to the PPP phosphatase family.</text>
</comment>
<evidence type="ECO:0000313" key="5">
    <source>
        <dbReference type="Proteomes" id="UP001189429"/>
    </source>
</evidence>
<comment type="caution">
    <text evidence="4">The sequence shown here is derived from an EMBL/GenBank/DDBJ whole genome shotgun (WGS) entry which is preliminary data.</text>
</comment>
<dbReference type="Pfam" id="PF00149">
    <property type="entry name" value="Metallophos"/>
    <property type="match status" value="1"/>
</dbReference>
<proteinExistence type="inferred from homology"/>
<accession>A0ABN9QLI1</accession>
<dbReference type="InterPro" id="IPR029052">
    <property type="entry name" value="Metallo-depent_PP-like"/>
</dbReference>
<gene>
    <name evidence="4" type="ORF">PCOR1329_LOCUS12439</name>
</gene>
<feature type="region of interest" description="Disordered" evidence="2">
    <location>
        <begin position="458"/>
        <end position="490"/>
    </location>
</feature>
<dbReference type="EC" id="3.1.3.16" evidence="1"/>
<dbReference type="PROSITE" id="PS00125">
    <property type="entry name" value="SER_THR_PHOSPHATASE"/>
    <property type="match status" value="1"/>
</dbReference>
<keyword evidence="5" id="KW-1185">Reference proteome</keyword>
<dbReference type="InterPro" id="IPR043360">
    <property type="entry name" value="PP2B"/>
</dbReference>
<dbReference type="SUPFAM" id="SSF56300">
    <property type="entry name" value="Metallo-dependent phosphatases"/>
    <property type="match status" value="1"/>
</dbReference>
<feature type="compositionally biased region" description="Basic and acidic residues" evidence="2">
    <location>
        <begin position="15"/>
        <end position="26"/>
    </location>
</feature>
<sequence>MPVRRPRPGPGEKPSALKDPCDDRPVKDVVPPPAHLLTADVLMDANGVPDVDVLRRHLDHEGVLAQELLLDLIKKASDLLEQEPNVLKLQDPITVVGDIHGQYFDLVKLLEVGGDPGEVQYLFLGDYVDRGSFSVEVMALLYAIKIKNPKRIRMLRGNHECRQMTSFFNFREECEYKYDLTVYHAFMDSFDMLPLSATINGKFLALHGGLSPELTSLKAINSVNRFCEPPREGLLCDLLWSDPLEPKEDEAPATKPAKKAASVPSFIPNDVRGCSYFFSFEGAAKFLQKNSLLSVIRAHEAQLEGYKMHKTNPATGNAGTVGPCSTRCYPPRSSDPIITVFSAPNYCDVYNNKGAVLKFDNSSLNILQFNCSPHPYHLPNFMDVFTWSMPFVIEKVTEMLYYVLQTPAGEEARDQEGLEAMDLPPLPTKVRAQFSNASLTAEEKSVVEFASQLAGKTRSAAASSGSRGAGSAEAEEAQTPEKQAEQADRIRKKVRTIARMARMMKTLRQENETIVQLKGICPGHKLKPGMILAGKDHLASELQRFNHAMEIDAENELRPEGGPV</sequence>
<feature type="region of interest" description="Disordered" evidence="2">
    <location>
        <begin position="1"/>
        <end position="26"/>
    </location>
</feature>
<reference evidence="4" key="1">
    <citation type="submission" date="2023-10" db="EMBL/GenBank/DDBJ databases">
        <authorList>
            <person name="Chen Y."/>
            <person name="Shah S."/>
            <person name="Dougan E. K."/>
            <person name="Thang M."/>
            <person name="Chan C."/>
        </authorList>
    </citation>
    <scope>NUCLEOTIDE SEQUENCE [LARGE SCALE GENOMIC DNA]</scope>
</reference>
<evidence type="ECO:0000256" key="2">
    <source>
        <dbReference type="SAM" id="MobiDB-lite"/>
    </source>
</evidence>
<evidence type="ECO:0000259" key="3">
    <source>
        <dbReference type="PROSITE" id="PS00125"/>
    </source>
</evidence>
<dbReference type="InterPro" id="IPR006186">
    <property type="entry name" value="Ser/Thr-sp_prot-phosphatase"/>
</dbReference>
<dbReference type="EMBL" id="CAUYUJ010003627">
    <property type="protein sequence ID" value="CAK0806080.1"/>
    <property type="molecule type" value="Genomic_DNA"/>
</dbReference>